<keyword evidence="3" id="KW-1185">Reference proteome</keyword>
<reference evidence="2 3" key="1">
    <citation type="journal article" date="2012" name="Genome Biol.">
        <title>Genome and low-iron response of an oceanic diatom adapted to chronic iron limitation.</title>
        <authorList>
            <person name="Lommer M."/>
            <person name="Specht M."/>
            <person name="Roy A.S."/>
            <person name="Kraemer L."/>
            <person name="Andreson R."/>
            <person name="Gutowska M.A."/>
            <person name="Wolf J."/>
            <person name="Bergner S.V."/>
            <person name="Schilhabel M.B."/>
            <person name="Klostermeier U.C."/>
            <person name="Beiko R.G."/>
            <person name="Rosenstiel P."/>
            <person name="Hippler M."/>
            <person name="Laroche J."/>
        </authorList>
    </citation>
    <scope>NUCLEOTIDE SEQUENCE [LARGE SCALE GENOMIC DNA]</scope>
    <source>
        <strain evidence="2 3">CCMP1005</strain>
    </source>
</reference>
<feature type="compositionally biased region" description="Basic residues" evidence="1">
    <location>
        <begin position="30"/>
        <end position="39"/>
    </location>
</feature>
<sequence length="118" mass="12980">MSSRANFRHREDLTPIHRFCKTHGYGPHDLRRRRLRRPGRTQPQQRGTHRLLSTSTVHPDVRDTGTRDPGTIADPGHLSTPPTLLPPNVAAGGGEEAEPMSGTDNVPTAAPARRVLRG</sequence>
<gene>
    <name evidence="2" type="ORF">THAOC_27633</name>
</gene>
<comment type="caution">
    <text evidence="2">The sequence shown here is derived from an EMBL/GenBank/DDBJ whole genome shotgun (WGS) entry which is preliminary data.</text>
</comment>
<proteinExistence type="predicted"/>
<protein>
    <submittedName>
        <fullName evidence="2">Uncharacterized protein</fullName>
    </submittedName>
</protein>
<organism evidence="2 3">
    <name type="scientific">Thalassiosira oceanica</name>
    <name type="common">Marine diatom</name>
    <dbReference type="NCBI Taxonomy" id="159749"/>
    <lineage>
        <taxon>Eukaryota</taxon>
        <taxon>Sar</taxon>
        <taxon>Stramenopiles</taxon>
        <taxon>Ochrophyta</taxon>
        <taxon>Bacillariophyta</taxon>
        <taxon>Coscinodiscophyceae</taxon>
        <taxon>Thalassiosirophycidae</taxon>
        <taxon>Thalassiosirales</taxon>
        <taxon>Thalassiosiraceae</taxon>
        <taxon>Thalassiosira</taxon>
    </lineage>
</organism>
<feature type="non-terminal residue" evidence="2">
    <location>
        <position position="118"/>
    </location>
</feature>
<evidence type="ECO:0000313" key="3">
    <source>
        <dbReference type="Proteomes" id="UP000266841"/>
    </source>
</evidence>
<dbReference type="EMBL" id="AGNL01038709">
    <property type="protein sequence ID" value="EJK53005.1"/>
    <property type="molecule type" value="Genomic_DNA"/>
</dbReference>
<dbReference type="Proteomes" id="UP000266841">
    <property type="component" value="Unassembled WGS sequence"/>
</dbReference>
<feature type="region of interest" description="Disordered" evidence="1">
    <location>
        <begin position="19"/>
        <end position="118"/>
    </location>
</feature>
<evidence type="ECO:0000256" key="1">
    <source>
        <dbReference type="SAM" id="MobiDB-lite"/>
    </source>
</evidence>
<dbReference type="AlphaFoldDB" id="K0RIE0"/>
<accession>K0RIE0</accession>
<evidence type="ECO:0000313" key="2">
    <source>
        <dbReference type="EMBL" id="EJK53005.1"/>
    </source>
</evidence>
<name>K0RIE0_THAOC</name>